<dbReference type="RefSeq" id="WP_164609229.1">
    <property type="nucleotide sequence ID" value="NZ_JAAIKE010000001.1"/>
</dbReference>
<dbReference type="EMBL" id="JAAIKE010000001">
    <property type="protein sequence ID" value="NEX45218.1"/>
    <property type="molecule type" value="Genomic_DNA"/>
</dbReference>
<evidence type="ECO:0000313" key="2">
    <source>
        <dbReference type="Proteomes" id="UP000481421"/>
    </source>
</evidence>
<evidence type="ECO:0000313" key="1">
    <source>
        <dbReference type="EMBL" id="NEX45218.1"/>
    </source>
</evidence>
<gene>
    <name evidence="1" type="ORF">G3572_03300</name>
</gene>
<proteinExistence type="predicted"/>
<organism evidence="1 2">
    <name type="scientific">Pseudotabrizicola algicola</name>
    <dbReference type="NCBI Taxonomy" id="2709381"/>
    <lineage>
        <taxon>Bacteria</taxon>
        <taxon>Pseudomonadati</taxon>
        <taxon>Pseudomonadota</taxon>
        <taxon>Alphaproteobacteria</taxon>
        <taxon>Rhodobacterales</taxon>
        <taxon>Paracoccaceae</taxon>
        <taxon>Pseudotabrizicola</taxon>
    </lineage>
</organism>
<accession>A0A6B3RK04</accession>
<sequence length="63" mass="7035">MTTPYLHGNHDPCPACEMRREVQSTAPIIRDAIPCNVCGGCGYLPLSDAEIVRRTCIEARRLY</sequence>
<name>A0A6B3RK04_9RHOB</name>
<reference evidence="1 2" key="1">
    <citation type="submission" date="2020-02" db="EMBL/GenBank/DDBJ databases">
        <title>Rhodobacter algicola sp. nov., isolated from microalga culture.</title>
        <authorList>
            <person name="Park C.-Y."/>
        </authorList>
    </citation>
    <scope>NUCLEOTIDE SEQUENCE [LARGE SCALE GENOMIC DNA]</scope>
    <source>
        <strain evidence="1 2">ETT8</strain>
    </source>
</reference>
<dbReference type="Proteomes" id="UP000481421">
    <property type="component" value="Unassembled WGS sequence"/>
</dbReference>
<comment type="caution">
    <text evidence="1">The sequence shown here is derived from an EMBL/GenBank/DDBJ whole genome shotgun (WGS) entry which is preliminary data.</text>
</comment>
<keyword evidence="2" id="KW-1185">Reference proteome</keyword>
<protein>
    <submittedName>
        <fullName evidence="1">Uncharacterized protein</fullName>
    </submittedName>
</protein>
<dbReference type="AlphaFoldDB" id="A0A6B3RK04"/>